<evidence type="ECO:0000256" key="1">
    <source>
        <dbReference type="SAM" id="Coils"/>
    </source>
</evidence>
<dbReference type="Pfam" id="PF08376">
    <property type="entry name" value="NIT"/>
    <property type="match status" value="1"/>
</dbReference>
<keyword evidence="1" id="KW-0175">Coiled coil</keyword>
<dbReference type="InterPro" id="IPR036388">
    <property type="entry name" value="WH-like_DNA-bd_sf"/>
</dbReference>
<organism evidence="3 4">
    <name type="scientific">Gynuella sunshinyii YC6258</name>
    <dbReference type="NCBI Taxonomy" id="1445510"/>
    <lineage>
        <taxon>Bacteria</taxon>
        <taxon>Pseudomonadati</taxon>
        <taxon>Pseudomonadota</taxon>
        <taxon>Gammaproteobacteria</taxon>
        <taxon>Oceanospirillales</taxon>
        <taxon>Saccharospirillaceae</taxon>
        <taxon>Gynuella</taxon>
    </lineage>
</organism>
<dbReference type="RefSeq" id="WP_044616612.1">
    <property type="nucleotide sequence ID" value="NZ_CP007142.1"/>
</dbReference>
<dbReference type="PROSITE" id="PS50921">
    <property type="entry name" value="ANTAR"/>
    <property type="match status" value="1"/>
</dbReference>
<dbReference type="InterPro" id="IPR013587">
    <property type="entry name" value="Nitrate/nitrite_sensing"/>
</dbReference>
<dbReference type="Pfam" id="PF03861">
    <property type="entry name" value="ANTAR"/>
    <property type="match status" value="1"/>
</dbReference>
<protein>
    <submittedName>
        <fullName evidence="3">Response regulator with putative antiterminator output domain</fullName>
    </submittedName>
</protein>
<dbReference type="HOGENOM" id="CLU_052982_0_0_6"/>
<dbReference type="Gene3D" id="1.10.10.10">
    <property type="entry name" value="Winged helix-like DNA-binding domain superfamily/Winged helix DNA-binding domain"/>
    <property type="match status" value="1"/>
</dbReference>
<reference evidence="3 4" key="1">
    <citation type="submission" date="2014-01" db="EMBL/GenBank/DDBJ databases">
        <title>Full genme sequencing of cellulolytic bacterium Gynuella sunshinyii YC6258T gen. nov., sp. nov.</title>
        <authorList>
            <person name="Khan H."/>
            <person name="Chung E.J."/>
            <person name="Chung Y.R."/>
        </authorList>
    </citation>
    <scope>NUCLEOTIDE SEQUENCE [LARGE SCALE GENOMIC DNA]</scope>
    <source>
        <strain evidence="3 4">YC6258</strain>
    </source>
</reference>
<dbReference type="EMBL" id="CP007142">
    <property type="protein sequence ID" value="AJQ93988.1"/>
    <property type="molecule type" value="Genomic_DNA"/>
</dbReference>
<dbReference type="SMART" id="SM01012">
    <property type="entry name" value="ANTAR"/>
    <property type="match status" value="1"/>
</dbReference>
<dbReference type="AlphaFoldDB" id="A0A0C5VKR0"/>
<dbReference type="STRING" id="1445510.YC6258_01944"/>
<accession>A0A0C5VKR0</accession>
<dbReference type="InterPro" id="IPR005561">
    <property type="entry name" value="ANTAR"/>
</dbReference>
<keyword evidence="4" id="KW-1185">Reference proteome</keyword>
<name>A0A0C5VKR0_9GAMM</name>
<feature type="domain" description="ANTAR" evidence="2">
    <location>
        <begin position="343"/>
        <end position="404"/>
    </location>
</feature>
<evidence type="ECO:0000259" key="2">
    <source>
        <dbReference type="PROSITE" id="PS50921"/>
    </source>
</evidence>
<dbReference type="KEGG" id="gsn:YC6258_01944"/>
<dbReference type="Proteomes" id="UP000032266">
    <property type="component" value="Chromosome"/>
</dbReference>
<proteinExistence type="predicted"/>
<sequence>MTARLHTPEDFLLAAKRAEIRSFRQLAINCELTLKVSMLVHALQRERGLSNGYLKSDGQRFREQRLTQIELCHQAEQQFHDSLKQISEQNPFYDSRLLSSIAFVIQALNELSILREKTALLRSNAIESTHAISSLIAGLLAVVFEAADISNDPDITRAMVAMFNFMQGKEYAGQERAWGAIGFTAGQFEQEQLDRLKNLIHAQQRCFDIFEQLASAPIGQEWSHITSNQLSTEIQKLRTVLHRLSAKQAVSTELSEIWYDLTTERIDKMHILEQQLSADLMQLSQSKLKRAQQELEHFRSRIETSMTIHPPSTRLLNLPLEQTIAPSAGTTVYHLLQDQAKRLQQLSDELAEARQALTERKLLERAKGLLMQHRQLTEEQAYRQLRESAMESNQTLTAVAQKVIEAINHISVSK</sequence>
<dbReference type="SUPFAM" id="SSF52172">
    <property type="entry name" value="CheY-like"/>
    <property type="match status" value="1"/>
</dbReference>
<evidence type="ECO:0000313" key="4">
    <source>
        <dbReference type="Proteomes" id="UP000032266"/>
    </source>
</evidence>
<evidence type="ECO:0000313" key="3">
    <source>
        <dbReference type="EMBL" id="AJQ93988.1"/>
    </source>
</evidence>
<dbReference type="InterPro" id="IPR011006">
    <property type="entry name" value="CheY-like_superfamily"/>
</dbReference>
<dbReference type="PATRIC" id="fig|1445510.3.peg.1901"/>
<dbReference type="GO" id="GO:0003723">
    <property type="term" value="F:RNA binding"/>
    <property type="evidence" value="ECO:0007669"/>
    <property type="project" value="InterPro"/>
</dbReference>
<feature type="coiled-coil region" evidence="1">
    <location>
        <begin position="333"/>
        <end position="363"/>
    </location>
</feature>
<gene>
    <name evidence="3" type="ORF">YC6258_01944</name>
</gene>